<keyword evidence="1" id="KW-1032">Host cell membrane</keyword>
<comment type="similarity">
    <text evidence="1">Belongs to the cholesterol-dependent cytolysin family.</text>
</comment>
<dbReference type="Proteomes" id="UP000824025">
    <property type="component" value="Unassembled WGS sequence"/>
</dbReference>
<feature type="signal peptide" evidence="1">
    <location>
        <begin position="1"/>
        <end position="20"/>
    </location>
</feature>
<reference evidence="3" key="2">
    <citation type="submission" date="2021-04" db="EMBL/GenBank/DDBJ databases">
        <authorList>
            <person name="Gilroy R."/>
        </authorList>
    </citation>
    <scope>NUCLEOTIDE SEQUENCE</scope>
    <source>
        <strain evidence="3">CHK192-19661</strain>
    </source>
</reference>
<evidence type="ECO:0000313" key="3">
    <source>
        <dbReference type="EMBL" id="HIZ10160.1"/>
    </source>
</evidence>
<feature type="region of interest" description="Disordered" evidence="2">
    <location>
        <begin position="781"/>
        <end position="826"/>
    </location>
</feature>
<keyword evidence="1" id="KW-0800">Toxin</keyword>
<comment type="subcellular location">
    <subcellularLocation>
        <location evidence="1">Secreted</location>
    </subcellularLocation>
    <subcellularLocation>
        <location evidence="1">Host cell membrane</location>
        <topology evidence="1">Multi-pass membrane protein</topology>
    </subcellularLocation>
</comment>
<name>A0A9D2D818_9FIRM</name>
<dbReference type="EMBL" id="DXCF01000034">
    <property type="protein sequence ID" value="HIZ10160.1"/>
    <property type="molecule type" value="Genomic_DNA"/>
</dbReference>
<keyword evidence="1" id="KW-0354">Hemolysis</keyword>
<feature type="compositionally biased region" description="Gly residues" evidence="2">
    <location>
        <begin position="787"/>
        <end position="799"/>
    </location>
</feature>
<keyword evidence="1" id="KW-1134">Transmembrane beta strand</keyword>
<dbReference type="AlphaFoldDB" id="A0A9D2D818"/>
<comment type="caution">
    <text evidence="3">The sequence shown here is derived from an EMBL/GenBank/DDBJ whole genome shotgun (WGS) entry which is preliminary data.</text>
</comment>
<dbReference type="GO" id="GO:0031640">
    <property type="term" value="P:killing of cells of another organism"/>
    <property type="evidence" value="ECO:0007669"/>
    <property type="project" value="UniProtKB-KW"/>
</dbReference>
<keyword evidence="1" id="KW-1043">Host membrane</keyword>
<keyword evidence="1" id="KW-0732">Signal</keyword>
<feature type="region of interest" description="Disordered" evidence="2">
    <location>
        <begin position="578"/>
        <end position="598"/>
    </location>
</feature>
<reference evidence="3" key="1">
    <citation type="journal article" date="2021" name="PeerJ">
        <title>Extensive microbial diversity within the chicken gut microbiome revealed by metagenomics and culture.</title>
        <authorList>
            <person name="Gilroy R."/>
            <person name="Ravi A."/>
            <person name="Getino M."/>
            <person name="Pursley I."/>
            <person name="Horton D.L."/>
            <person name="Alikhan N.F."/>
            <person name="Baker D."/>
            <person name="Gharbi K."/>
            <person name="Hall N."/>
            <person name="Watson M."/>
            <person name="Adriaenssens E.M."/>
            <person name="Foster-Nyarko E."/>
            <person name="Jarju S."/>
            <person name="Secka A."/>
            <person name="Antonio M."/>
            <person name="Oren A."/>
            <person name="Chaudhuri R.R."/>
            <person name="La Ragione R."/>
            <person name="Hildebrand F."/>
            <person name="Pallen M.J."/>
        </authorList>
    </citation>
    <scope>NUCLEOTIDE SEQUENCE</scope>
    <source>
        <strain evidence="3">CHK192-19661</strain>
    </source>
</reference>
<proteinExistence type="inferred from homology"/>
<dbReference type="Pfam" id="PF01289">
    <property type="entry name" value="Thiol_cytolysin"/>
    <property type="match status" value="1"/>
</dbReference>
<evidence type="ECO:0000256" key="1">
    <source>
        <dbReference type="RuleBase" id="RU364025"/>
    </source>
</evidence>
<sequence>MKKFFVVSLLLLGAASLCFSGCSLFQKDIEAATGTYQPYTAGFEYTARRTLSESEVPDEIRDLELEKDEDYDVTYEQVTATSSYDNICTMGVNNEILYPGALIDMTNGSYRPIPVERAPITISTNLETVTGIENPIFTEVDPTLSGVRTGIQQIVSENIGSTTNLPANLSYEIREVNNEQEFMMNLGFGLQVGKFSLSENFSTDNIDKQTNLALVLRQIYYTVDMDVPQQKNGRDLFASSLSAREINNALEGTIPAYVSSVSYGRIAVVSIQSNYSKEEIMNALSVGWGKMSDSPGSSPTKRLSTEFDTTLKNIATDSDTKIQCFVYGGSTSQNVAIGPDSAESLSSIFSKFNGNGESALPISYTLRHLNGELAKVQSNNEYVIKHVTYNPKKLMDWSYLDTLLQNGTLFERDTLKLDFSAMVDYSDPEETDTQANRTLIIPDNIGDLYILGPNRGTGKVEYNNFSIVIDYRNDPLTIHLDSITFNGNSLDKGEGGLAANGRCIYGDISQKVTVEIARTVVLKGNIGAPAVECNDLTICGNGRLTVYGGTGEEGQTGQPAISAQTLDITGGEITLQGGTGGTGAAGKAGGQGSKGENGLNQVAGKNGGAGKAGAAAANGATGGYAVIAKSVRVSAPAVVQFIGGTGGTGGNGGAGGSGGTGGIGYAGVIGSAGGGNGGTGGNGGSGGTGGIGGNALSCETLTINNTIVTVRAGDGGIGGDGGAGGTGGTGGNTTQWGAYCGSPGGGGSGGNGGNGGNGGKAGTLDLSGIATDISQGGQLICAEGENGEGGSGGDGGKVGNVGKADLDRKPKDSGTPGKKGADGQRG</sequence>
<dbReference type="InterPro" id="IPR001869">
    <property type="entry name" value="Thiol_cytolysin"/>
</dbReference>
<evidence type="ECO:0000256" key="2">
    <source>
        <dbReference type="SAM" id="MobiDB-lite"/>
    </source>
</evidence>
<protein>
    <recommendedName>
        <fullName evidence="1">Thiol-activated cytolysin</fullName>
    </recommendedName>
</protein>
<dbReference type="SUPFAM" id="SSF56978">
    <property type="entry name" value="Perfringolysin"/>
    <property type="match status" value="1"/>
</dbReference>
<keyword evidence="1" id="KW-0472">Membrane</keyword>
<keyword evidence="1" id="KW-0812">Transmembrane</keyword>
<organism evidence="3 4">
    <name type="scientific">Candidatus Borkfalkia avicola</name>
    <dbReference type="NCBI Taxonomy" id="2838503"/>
    <lineage>
        <taxon>Bacteria</taxon>
        <taxon>Bacillati</taxon>
        <taxon>Bacillota</taxon>
        <taxon>Clostridia</taxon>
        <taxon>Christensenellales</taxon>
        <taxon>Christensenellaceae</taxon>
        <taxon>Candidatus Borkfalkia</taxon>
    </lineage>
</organism>
<dbReference type="GO" id="GO:0015485">
    <property type="term" value="F:cholesterol binding"/>
    <property type="evidence" value="ECO:0007669"/>
    <property type="project" value="InterPro"/>
</dbReference>
<accession>A0A9D2D818</accession>
<dbReference type="GO" id="GO:0090729">
    <property type="term" value="F:toxin activity"/>
    <property type="evidence" value="ECO:0007669"/>
    <property type="project" value="UniProtKB-KW"/>
</dbReference>
<feature type="compositionally biased region" description="Gly residues" evidence="2">
    <location>
        <begin position="578"/>
        <end position="595"/>
    </location>
</feature>
<keyword evidence="1" id="KW-0964">Secreted</keyword>
<dbReference type="Gene3D" id="3.90.840.10">
    <property type="entry name" value="Thiol-activated cytolysin superfamily/Thiol-activated cytolysin, alpha-beta domain"/>
    <property type="match status" value="1"/>
</dbReference>
<dbReference type="GO" id="GO:0005576">
    <property type="term" value="C:extracellular region"/>
    <property type="evidence" value="ECO:0007669"/>
    <property type="project" value="UniProtKB-SubCell"/>
</dbReference>
<keyword evidence="1" id="KW-0204">Cytolysis</keyword>
<keyword evidence="1" id="KW-0446">Lipid-binding</keyword>
<dbReference type="InterPro" id="IPR036363">
    <property type="entry name" value="Thiol_cytolysin_ab_sf"/>
</dbReference>
<dbReference type="InterPro" id="IPR036359">
    <property type="entry name" value="Thiol_cytolysin_sf"/>
</dbReference>
<gene>
    <name evidence="3" type="ORF">H9726_06700</name>
</gene>
<dbReference type="Gene3D" id="3.30.1040.20">
    <property type="match status" value="1"/>
</dbReference>
<comment type="function">
    <text evidence="1">A cholesterol-dependent toxin that causes cytolysis by forming pores in cholesterol containing host membranes. After binding to target membranes, the protein undergoes a major conformation change, leading to its insertion in the host membrane and formation of an oligomeric pore complex. Cholesterol is required for binding to host membranes, membrane insertion and pore formation; cholesterol binding is mediated by a Thr-Leu pair in the C-terminus. Can be reversibly inactivated by oxidation.</text>
</comment>
<dbReference type="GO" id="GO:0020002">
    <property type="term" value="C:host cell plasma membrane"/>
    <property type="evidence" value="ECO:0007669"/>
    <property type="project" value="UniProtKB-SubCell"/>
</dbReference>
<evidence type="ECO:0000313" key="4">
    <source>
        <dbReference type="Proteomes" id="UP000824025"/>
    </source>
</evidence>
<feature type="chain" id="PRO_5039752539" description="Thiol-activated cytolysin" evidence="1">
    <location>
        <begin position="21"/>
        <end position="826"/>
    </location>
</feature>
<dbReference type="Gene3D" id="3.40.30.40">
    <property type="entry name" value="Perfringolysin"/>
    <property type="match status" value="1"/>
</dbReference>